<proteinExistence type="predicted"/>
<evidence type="ECO:0000313" key="2">
    <source>
        <dbReference type="Proteomes" id="UP001186974"/>
    </source>
</evidence>
<comment type="caution">
    <text evidence="1">The sequence shown here is derived from an EMBL/GenBank/DDBJ whole genome shotgun (WGS) entry which is preliminary data.</text>
</comment>
<dbReference type="EMBL" id="JAWDJW010008402">
    <property type="protein sequence ID" value="KAK3060647.1"/>
    <property type="molecule type" value="Genomic_DNA"/>
</dbReference>
<sequence length="274" mass="30526">MPRVLCLHGSGSNATIFSSQTFAVRRLLPKDYKFIYVDGPFRCDPDPAITFPGPYYCWYNTPTSVKFAAAHRAVARIIEEKGPFDFVMGFSQGGAVAGSMIVHHALANLTAPPLFQGAIFLCSTIPFSIDIDHGLDVRKYFGIPADQPVRTGCPTEMPEHLVTDPYFLMQQGSIAKTVDGYSTEEAERIKASDVFFQIIHRSTDGVCLNIPTAHCYGKRDRWIGHSKDLVALCREDSRSVFEHGGGHEVPKNEAESIARTIQRMFEHVRRLEDA</sequence>
<reference evidence="1" key="1">
    <citation type="submission" date="2024-09" db="EMBL/GenBank/DDBJ databases">
        <title>Black Yeasts Isolated from many extreme environments.</title>
        <authorList>
            <person name="Coleine C."/>
            <person name="Stajich J.E."/>
            <person name="Selbmann L."/>
        </authorList>
    </citation>
    <scope>NUCLEOTIDE SEQUENCE</scope>
    <source>
        <strain evidence="1">CCFEE 5737</strain>
    </source>
</reference>
<gene>
    <name evidence="1" type="ORF">LTS18_008070</name>
</gene>
<organism evidence="1 2">
    <name type="scientific">Coniosporium uncinatum</name>
    <dbReference type="NCBI Taxonomy" id="93489"/>
    <lineage>
        <taxon>Eukaryota</taxon>
        <taxon>Fungi</taxon>
        <taxon>Dikarya</taxon>
        <taxon>Ascomycota</taxon>
        <taxon>Pezizomycotina</taxon>
        <taxon>Dothideomycetes</taxon>
        <taxon>Dothideomycetes incertae sedis</taxon>
        <taxon>Coniosporium</taxon>
    </lineage>
</organism>
<dbReference type="Proteomes" id="UP001186974">
    <property type="component" value="Unassembled WGS sequence"/>
</dbReference>
<name>A0ACC3D217_9PEZI</name>
<protein>
    <submittedName>
        <fullName evidence="1">Uncharacterized protein</fullName>
    </submittedName>
</protein>
<keyword evidence="2" id="KW-1185">Reference proteome</keyword>
<evidence type="ECO:0000313" key="1">
    <source>
        <dbReference type="EMBL" id="KAK3060647.1"/>
    </source>
</evidence>
<accession>A0ACC3D217</accession>